<reference evidence="2" key="2">
    <citation type="submission" date="2020-11" db="EMBL/GenBank/DDBJ databases">
        <authorList>
            <person name="McCartney M.A."/>
            <person name="Auch B."/>
            <person name="Kono T."/>
            <person name="Mallez S."/>
            <person name="Becker A."/>
            <person name="Gohl D.M."/>
            <person name="Silverstein K.A.T."/>
            <person name="Koren S."/>
            <person name="Bechman K.B."/>
            <person name="Herman A."/>
            <person name="Abrahante J.E."/>
            <person name="Garbe J."/>
        </authorList>
    </citation>
    <scope>NUCLEOTIDE SEQUENCE</scope>
    <source>
        <strain evidence="2">Duluth1</strain>
        <tissue evidence="2">Whole animal</tissue>
    </source>
</reference>
<evidence type="ECO:0000313" key="2">
    <source>
        <dbReference type="EMBL" id="KAH3752898.1"/>
    </source>
</evidence>
<proteinExistence type="predicted"/>
<comment type="caution">
    <text evidence="2">The sequence shown here is derived from an EMBL/GenBank/DDBJ whole genome shotgun (WGS) entry which is preliminary data.</text>
</comment>
<feature type="region of interest" description="Disordered" evidence="1">
    <location>
        <begin position="1"/>
        <end position="35"/>
    </location>
</feature>
<organism evidence="2 3">
    <name type="scientific">Dreissena polymorpha</name>
    <name type="common">Zebra mussel</name>
    <name type="synonym">Mytilus polymorpha</name>
    <dbReference type="NCBI Taxonomy" id="45954"/>
    <lineage>
        <taxon>Eukaryota</taxon>
        <taxon>Metazoa</taxon>
        <taxon>Spiralia</taxon>
        <taxon>Lophotrochozoa</taxon>
        <taxon>Mollusca</taxon>
        <taxon>Bivalvia</taxon>
        <taxon>Autobranchia</taxon>
        <taxon>Heteroconchia</taxon>
        <taxon>Euheterodonta</taxon>
        <taxon>Imparidentia</taxon>
        <taxon>Neoheterodontei</taxon>
        <taxon>Myida</taxon>
        <taxon>Dreissenoidea</taxon>
        <taxon>Dreissenidae</taxon>
        <taxon>Dreissena</taxon>
    </lineage>
</organism>
<dbReference type="EMBL" id="JAIWYP010000010">
    <property type="protein sequence ID" value="KAH3752898.1"/>
    <property type="molecule type" value="Genomic_DNA"/>
</dbReference>
<accession>A0A9D4DPX5</accession>
<feature type="compositionally biased region" description="Polar residues" evidence="1">
    <location>
        <begin position="1"/>
        <end position="18"/>
    </location>
</feature>
<protein>
    <submittedName>
        <fullName evidence="2">Uncharacterized protein</fullName>
    </submittedName>
</protein>
<sequence>MTEEMQTPGTLSATSEHNSAMHDYTDLTDTTSQQHKISTEVCIKVDSLDLEKCRRRLQPDHHTQLTLRNMVIGIVTGSHVTVHAIEAVGNTIIRDIKGKSVFAYKFTRKYRAKSL</sequence>
<dbReference type="AlphaFoldDB" id="A0A9D4DPX5"/>
<keyword evidence="3" id="KW-1185">Reference proteome</keyword>
<dbReference type="Proteomes" id="UP000828390">
    <property type="component" value="Unassembled WGS sequence"/>
</dbReference>
<evidence type="ECO:0000256" key="1">
    <source>
        <dbReference type="SAM" id="MobiDB-lite"/>
    </source>
</evidence>
<reference evidence="2" key="1">
    <citation type="journal article" date="2019" name="bioRxiv">
        <title>The Genome of the Zebra Mussel, Dreissena polymorpha: A Resource for Invasive Species Research.</title>
        <authorList>
            <person name="McCartney M.A."/>
            <person name="Auch B."/>
            <person name="Kono T."/>
            <person name="Mallez S."/>
            <person name="Zhang Y."/>
            <person name="Obille A."/>
            <person name="Becker A."/>
            <person name="Abrahante J.E."/>
            <person name="Garbe J."/>
            <person name="Badalamenti J.P."/>
            <person name="Herman A."/>
            <person name="Mangelson H."/>
            <person name="Liachko I."/>
            <person name="Sullivan S."/>
            <person name="Sone E.D."/>
            <person name="Koren S."/>
            <person name="Silverstein K.A.T."/>
            <person name="Beckman K.B."/>
            <person name="Gohl D.M."/>
        </authorList>
    </citation>
    <scope>NUCLEOTIDE SEQUENCE</scope>
    <source>
        <strain evidence="2">Duluth1</strain>
        <tissue evidence="2">Whole animal</tissue>
    </source>
</reference>
<gene>
    <name evidence="2" type="ORF">DPMN_187524</name>
</gene>
<name>A0A9D4DPX5_DREPO</name>
<evidence type="ECO:0000313" key="3">
    <source>
        <dbReference type="Proteomes" id="UP000828390"/>
    </source>
</evidence>